<sequence>MTPDYFIVDAFSHGPFTGNPAAVLLLADSASDAWMQAVAAEINLSATCFVWPRAAGDDLPWRLKWFTPSSEIVLCGHGTLACAHMLWQLGLAQGQTIRFDAGPQHFSLRCQLRQADSGAASISLDFPANHAEPGDIDPVLQNLLPAGIAAVGRSITVPGTLLIQLSEAEAVEHFSPDFAAILAATRDCLLLTAPGKRDGFDIVSRFFPLHAGFNEDPVTGSAHCMLAPWWQPRLHRQHLRCYQASSRGGTVDVSWDGKQTVQVTGRASTLLRGRWQSLINAITT</sequence>
<dbReference type="GO" id="GO:0005737">
    <property type="term" value="C:cytoplasm"/>
    <property type="evidence" value="ECO:0007669"/>
    <property type="project" value="TreeGrafter"/>
</dbReference>
<keyword evidence="4" id="KW-1185">Reference proteome</keyword>
<evidence type="ECO:0000313" key="4">
    <source>
        <dbReference type="Proteomes" id="UP000596063"/>
    </source>
</evidence>
<dbReference type="RefSeq" id="WP_198570763.1">
    <property type="nucleotide sequence ID" value="NZ_CP066167.1"/>
</dbReference>
<dbReference type="PIRSF" id="PIRSF016184">
    <property type="entry name" value="PhzC_PhzF"/>
    <property type="match status" value="1"/>
</dbReference>
<evidence type="ECO:0000256" key="1">
    <source>
        <dbReference type="ARBA" id="ARBA00008270"/>
    </source>
</evidence>
<comment type="similarity">
    <text evidence="1">Belongs to the PhzF family.</text>
</comment>
<dbReference type="Gene3D" id="3.10.310.10">
    <property type="entry name" value="Diaminopimelate Epimerase, Chain A, domain 1"/>
    <property type="match status" value="2"/>
</dbReference>
<dbReference type="NCBIfam" id="TIGR00654">
    <property type="entry name" value="PhzF_family"/>
    <property type="match status" value="1"/>
</dbReference>
<dbReference type="Pfam" id="PF02567">
    <property type="entry name" value="PhzC-PhzF"/>
    <property type="match status" value="1"/>
</dbReference>
<dbReference type="AlphaFoldDB" id="A0A7T4UQZ8"/>
<evidence type="ECO:0000256" key="2">
    <source>
        <dbReference type="ARBA" id="ARBA00023235"/>
    </source>
</evidence>
<name>A0A7T4UQZ8_9GAMM</name>
<dbReference type="InterPro" id="IPR003719">
    <property type="entry name" value="Phenazine_PhzF-like"/>
</dbReference>
<reference evidence="3 4" key="1">
    <citation type="submission" date="2020-12" db="EMBL/GenBank/DDBJ databases">
        <authorList>
            <person name="Shan Y."/>
        </authorList>
    </citation>
    <scope>NUCLEOTIDE SEQUENCE [LARGE SCALE GENOMIC DNA]</scope>
    <source>
        <strain evidence="4">csc3.9</strain>
    </source>
</reference>
<gene>
    <name evidence="3" type="ORF">I6N98_05335</name>
</gene>
<protein>
    <submittedName>
        <fullName evidence="3">PhzF family phenazine biosynthesis protein</fullName>
    </submittedName>
</protein>
<dbReference type="EMBL" id="CP066167">
    <property type="protein sequence ID" value="QQD19278.1"/>
    <property type="molecule type" value="Genomic_DNA"/>
</dbReference>
<dbReference type="KEGG" id="snan:I6N98_05335"/>
<dbReference type="PANTHER" id="PTHR13774">
    <property type="entry name" value="PHENAZINE BIOSYNTHESIS PROTEIN"/>
    <property type="match status" value="1"/>
</dbReference>
<dbReference type="GO" id="GO:0016853">
    <property type="term" value="F:isomerase activity"/>
    <property type="evidence" value="ECO:0007669"/>
    <property type="project" value="UniProtKB-KW"/>
</dbReference>
<dbReference type="PANTHER" id="PTHR13774:SF17">
    <property type="entry name" value="PHENAZINE BIOSYNTHESIS-LIKE DOMAIN-CONTAINING PROTEIN"/>
    <property type="match status" value="1"/>
</dbReference>
<keyword evidence="2" id="KW-0413">Isomerase</keyword>
<organism evidence="3 4">
    <name type="scientific">Spongiibacter nanhainus</name>
    <dbReference type="NCBI Taxonomy" id="2794344"/>
    <lineage>
        <taxon>Bacteria</taxon>
        <taxon>Pseudomonadati</taxon>
        <taxon>Pseudomonadota</taxon>
        <taxon>Gammaproteobacteria</taxon>
        <taxon>Cellvibrionales</taxon>
        <taxon>Spongiibacteraceae</taxon>
        <taxon>Spongiibacter</taxon>
    </lineage>
</organism>
<dbReference type="Proteomes" id="UP000596063">
    <property type="component" value="Chromosome"/>
</dbReference>
<dbReference type="SUPFAM" id="SSF54506">
    <property type="entry name" value="Diaminopimelate epimerase-like"/>
    <property type="match status" value="1"/>
</dbReference>
<evidence type="ECO:0000313" key="3">
    <source>
        <dbReference type="EMBL" id="QQD19278.1"/>
    </source>
</evidence>
<proteinExistence type="inferred from homology"/>
<accession>A0A7T4UQZ8</accession>